<dbReference type="EMBL" id="JBHRSU010000037">
    <property type="protein sequence ID" value="MFC3102263.1"/>
    <property type="molecule type" value="Genomic_DNA"/>
</dbReference>
<sequence length="104" mass="11235">MPLGQWLALLLAAGLMPLPLAGCLLPPDAPTILASAGGTGPDDAYVVYSRSQEIEVLALLGLEAVRQELHLLNGRTFHVTAARSLQTGETRDVWFDISRFHGRE</sequence>
<dbReference type="RefSeq" id="WP_336918097.1">
    <property type="nucleotide sequence ID" value="NZ_JBANRN010000004.1"/>
</dbReference>
<protein>
    <submittedName>
        <fullName evidence="1">Uncharacterized protein</fullName>
    </submittedName>
</protein>
<accession>A0ABV7EHS3</accession>
<name>A0ABV7EHS3_9SPHN</name>
<proteinExistence type="predicted"/>
<organism evidence="1 2">
    <name type="scientific">Alteraurantiacibacter lauratis</name>
    <dbReference type="NCBI Taxonomy" id="2054627"/>
    <lineage>
        <taxon>Bacteria</taxon>
        <taxon>Pseudomonadati</taxon>
        <taxon>Pseudomonadota</taxon>
        <taxon>Alphaproteobacteria</taxon>
        <taxon>Sphingomonadales</taxon>
        <taxon>Erythrobacteraceae</taxon>
        <taxon>Alteraurantiacibacter</taxon>
    </lineage>
</organism>
<keyword evidence="2" id="KW-1185">Reference proteome</keyword>
<comment type="caution">
    <text evidence="1">The sequence shown here is derived from an EMBL/GenBank/DDBJ whole genome shotgun (WGS) entry which is preliminary data.</text>
</comment>
<reference evidence="2" key="1">
    <citation type="journal article" date="2019" name="Int. J. Syst. Evol. Microbiol.">
        <title>The Global Catalogue of Microorganisms (GCM) 10K type strain sequencing project: providing services to taxonomists for standard genome sequencing and annotation.</title>
        <authorList>
            <consortium name="The Broad Institute Genomics Platform"/>
            <consortium name="The Broad Institute Genome Sequencing Center for Infectious Disease"/>
            <person name="Wu L."/>
            <person name="Ma J."/>
        </authorList>
    </citation>
    <scope>NUCLEOTIDE SEQUENCE [LARGE SCALE GENOMIC DNA]</scope>
    <source>
        <strain evidence="2">KCTC 52606</strain>
    </source>
</reference>
<gene>
    <name evidence="1" type="ORF">ACFODK_15335</name>
</gene>
<evidence type="ECO:0000313" key="1">
    <source>
        <dbReference type="EMBL" id="MFC3102263.1"/>
    </source>
</evidence>
<evidence type="ECO:0000313" key="2">
    <source>
        <dbReference type="Proteomes" id="UP001595378"/>
    </source>
</evidence>
<dbReference type="Proteomes" id="UP001595378">
    <property type="component" value="Unassembled WGS sequence"/>
</dbReference>